<dbReference type="Pfam" id="PF00248">
    <property type="entry name" value="Aldo_ket_red"/>
    <property type="match status" value="1"/>
</dbReference>
<dbReference type="GO" id="GO:0016491">
    <property type="term" value="F:oxidoreductase activity"/>
    <property type="evidence" value="ECO:0007669"/>
    <property type="project" value="InterPro"/>
</dbReference>
<dbReference type="InterPro" id="IPR020471">
    <property type="entry name" value="AKR"/>
</dbReference>
<evidence type="ECO:0000259" key="1">
    <source>
        <dbReference type="Pfam" id="PF00248"/>
    </source>
</evidence>
<dbReference type="EMBL" id="CP053073">
    <property type="protein sequence ID" value="QJR14445.1"/>
    <property type="molecule type" value="Genomic_DNA"/>
</dbReference>
<dbReference type="KEGG" id="upl:DSM104440_01241"/>
<reference evidence="2 3" key="1">
    <citation type="submission" date="2020-04" db="EMBL/GenBank/DDBJ databases">
        <title>Usitatibacter rugosus gen. nov., sp. nov. and Usitatibacter palustris sp. nov., novel members of Usitatibacteraceae fam. nov. within the order Nitrosomonadales isolated from soil.</title>
        <authorList>
            <person name="Huber K.J."/>
            <person name="Neumann-Schaal M."/>
            <person name="Geppert A."/>
            <person name="Luckner M."/>
            <person name="Wanner G."/>
            <person name="Overmann J."/>
        </authorList>
    </citation>
    <scope>NUCLEOTIDE SEQUENCE [LARGE SCALE GENOMIC DNA]</scope>
    <source>
        <strain evidence="2 3">Swamp67</strain>
    </source>
</reference>
<feature type="domain" description="NADP-dependent oxidoreductase" evidence="1">
    <location>
        <begin position="11"/>
        <end position="239"/>
    </location>
</feature>
<protein>
    <recommendedName>
        <fullName evidence="1">NADP-dependent oxidoreductase domain-containing protein</fullName>
    </recommendedName>
</protein>
<dbReference type="InParanoid" id="A0A6M4H5J7"/>
<dbReference type="AlphaFoldDB" id="A0A6M4H5J7"/>
<sequence length="252" mass="27529">MGEAAGARAAEVAALRQGLDLGMTLVDTAEMYGEGGAEEVVGEAIRGRRDEVFLVSKFYPHNASRRRVPAACEASLGRLGVEQIDLYLLHWRGGVPLEETAEALERLVAHGKIRSWGVSNFDVSDLEGLGEAPVAANQVLYNLERRGIEFDLLPWSRKRHIPTMAYSPVEQGRLAKHRGLVALARSLGTTAAQVALAWLLRQPDILVIPKASNPEHVKLNRAALDITLDAQALAELDRLFPAPTRKSSLEMI</sequence>
<evidence type="ECO:0000313" key="2">
    <source>
        <dbReference type="EMBL" id="QJR14445.1"/>
    </source>
</evidence>
<dbReference type="Proteomes" id="UP000503096">
    <property type="component" value="Chromosome"/>
</dbReference>
<accession>A0A6M4H5J7</accession>
<dbReference type="InterPro" id="IPR023210">
    <property type="entry name" value="NADP_OxRdtase_dom"/>
</dbReference>
<dbReference type="InterPro" id="IPR036812">
    <property type="entry name" value="NAD(P)_OxRdtase_dom_sf"/>
</dbReference>
<dbReference type="Gene3D" id="3.20.20.100">
    <property type="entry name" value="NADP-dependent oxidoreductase domain"/>
    <property type="match status" value="1"/>
</dbReference>
<dbReference type="PRINTS" id="PR00069">
    <property type="entry name" value="ALDKETRDTASE"/>
</dbReference>
<dbReference type="PANTHER" id="PTHR43638:SF3">
    <property type="entry name" value="ALDEHYDE REDUCTASE"/>
    <property type="match status" value="1"/>
</dbReference>
<proteinExistence type="predicted"/>
<gene>
    <name evidence="2" type="ORF">DSM104440_01241</name>
</gene>
<evidence type="ECO:0000313" key="3">
    <source>
        <dbReference type="Proteomes" id="UP000503096"/>
    </source>
</evidence>
<dbReference type="FunCoup" id="A0A6M4H5J7">
    <property type="interactions" value="24"/>
</dbReference>
<name>A0A6M4H5J7_9PROT</name>
<dbReference type="PANTHER" id="PTHR43638">
    <property type="entry name" value="OXIDOREDUCTASE, ALDO/KETO REDUCTASE FAMILY PROTEIN"/>
    <property type="match status" value="1"/>
</dbReference>
<organism evidence="2 3">
    <name type="scientific">Usitatibacter palustris</name>
    <dbReference type="NCBI Taxonomy" id="2732487"/>
    <lineage>
        <taxon>Bacteria</taxon>
        <taxon>Pseudomonadati</taxon>
        <taxon>Pseudomonadota</taxon>
        <taxon>Betaproteobacteria</taxon>
        <taxon>Nitrosomonadales</taxon>
        <taxon>Usitatibacteraceae</taxon>
        <taxon>Usitatibacter</taxon>
    </lineage>
</organism>
<dbReference type="SUPFAM" id="SSF51430">
    <property type="entry name" value="NAD(P)-linked oxidoreductase"/>
    <property type="match status" value="1"/>
</dbReference>
<keyword evidence="3" id="KW-1185">Reference proteome</keyword>